<sequence>MEAPAGDSEPSYIDYDAFLTPDFSATQFANSLVLSMNDPSDTPLDLSTPLSRVLFDVQEIDTHIDSLTTRSALPLLEHTRADAQSSGRILKELDAQLGALNEAYATLRREVLERHEGAELVRGVAERLCETVRLGRAVGRCLMLGRQLEVQMGEFAGSGVAGPAGALGSARREDHRAMVRAANTLVLLRQLLSATGKEEEGAGLDRVNAVVTLRTELIGPAERNVLSRAQQIVREFSMSSLLAASAQSQQSSSANVSAISASTFAQAEDTRSRATSALLTLYLLSPLPSKTPASDFEPTLLLSALQDYLQTALKSSLAALSRALATLPQLDRVLLEVSARCQNIVALETLLSATKPPAHPLVDASDAALTTAPTPPNFLTPLLSALDTTSLSSWFWRSLAAALTGRVAEILARGGVSARTLRSNRERVRDAVRDAVGRGARLPASRGGPADAAARGWEREAAVMVQAIVGAMGR</sequence>
<feature type="domain" description="Conserved oligomeric Golgi complex subunit 5 N-terminal" evidence="5">
    <location>
        <begin position="16"/>
        <end position="148"/>
    </location>
</feature>
<evidence type="ECO:0000256" key="2">
    <source>
        <dbReference type="ARBA" id="ARBA00020974"/>
    </source>
</evidence>
<evidence type="ECO:0000259" key="5">
    <source>
        <dbReference type="Pfam" id="PF10392"/>
    </source>
</evidence>
<name>A0A6A6P6Q3_9PEZI</name>
<evidence type="ECO:0000256" key="4">
    <source>
        <dbReference type="ARBA" id="ARBA00023136"/>
    </source>
</evidence>
<proteinExistence type="predicted"/>
<dbReference type="Pfam" id="PF10392">
    <property type="entry name" value="COG5_N"/>
    <property type="match status" value="1"/>
</dbReference>
<evidence type="ECO:0000259" key="6">
    <source>
        <dbReference type="Pfam" id="PF20649"/>
    </source>
</evidence>
<gene>
    <name evidence="7" type="ORF">BDY21DRAFT_409388</name>
</gene>
<keyword evidence="8" id="KW-1185">Reference proteome</keyword>
<dbReference type="Pfam" id="PF20649">
    <property type="entry name" value="COG5_C"/>
    <property type="match status" value="1"/>
</dbReference>
<evidence type="ECO:0000256" key="3">
    <source>
        <dbReference type="ARBA" id="ARBA00023034"/>
    </source>
</evidence>
<comment type="subcellular location">
    <subcellularLocation>
        <location evidence="1">Golgi apparatus membrane</location>
        <topology evidence="1">Peripheral membrane protein</topology>
    </subcellularLocation>
</comment>
<dbReference type="AlphaFoldDB" id="A0A6A6P6Q3"/>
<reference evidence="7" key="1">
    <citation type="journal article" date="2020" name="Stud. Mycol.">
        <title>101 Dothideomycetes genomes: a test case for predicting lifestyles and emergence of pathogens.</title>
        <authorList>
            <person name="Haridas S."/>
            <person name="Albert R."/>
            <person name="Binder M."/>
            <person name="Bloem J."/>
            <person name="Labutti K."/>
            <person name="Salamov A."/>
            <person name="Andreopoulos B."/>
            <person name="Baker S."/>
            <person name="Barry K."/>
            <person name="Bills G."/>
            <person name="Bluhm B."/>
            <person name="Cannon C."/>
            <person name="Castanera R."/>
            <person name="Culley D."/>
            <person name="Daum C."/>
            <person name="Ezra D."/>
            <person name="Gonzalez J."/>
            <person name="Henrissat B."/>
            <person name="Kuo A."/>
            <person name="Liang C."/>
            <person name="Lipzen A."/>
            <person name="Lutzoni F."/>
            <person name="Magnuson J."/>
            <person name="Mondo S."/>
            <person name="Nolan M."/>
            <person name="Ohm R."/>
            <person name="Pangilinan J."/>
            <person name="Park H.-J."/>
            <person name="Ramirez L."/>
            <person name="Alfaro M."/>
            <person name="Sun H."/>
            <person name="Tritt A."/>
            <person name="Yoshinaga Y."/>
            <person name="Zwiers L.-H."/>
            <person name="Turgeon B."/>
            <person name="Goodwin S."/>
            <person name="Spatafora J."/>
            <person name="Crous P."/>
            <person name="Grigoriev I."/>
        </authorList>
    </citation>
    <scope>NUCLEOTIDE SEQUENCE</scope>
    <source>
        <strain evidence="7">ATCC 16933</strain>
    </source>
</reference>
<dbReference type="GO" id="GO:0006891">
    <property type="term" value="P:intra-Golgi vesicle-mediated transport"/>
    <property type="evidence" value="ECO:0007669"/>
    <property type="project" value="InterPro"/>
</dbReference>
<feature type="domain" description="Conserved oligomeric Golgi complex subunit 5 helical" evidence="6">
    <location>
        <begin position="249"/>
        <end position="435"/>
    </location>
</feature>
<dbReference type="InterPro" id="IPR049176">
    <property type="entry name" value="COG5_N"/>
</dbReference>
<dbReference type="GO" id="GO:0017119">
    <property type="term" value="C:Golgi transport complex"/>
    <property type="evidence" value="ECO:0007669"/>
    <property type="project" value="InterPro"/>
</dbReference>
<protein>
    <recommendedName>
        <fullName evidence="2">Conserved oligomeric Golgi complex subunit 5</fullName>
    </recommendedName>
</protein>
<dbReference type="OrthoDB" id="18786at2759"/>
<dbReference type="PANTHER" id="PTHR13228">
    <property type="entry name" value="CONSERVED OLIGOMERIC GOLGI COMPLEX COMPONENT 5"/>
    <property type="match status" value="1"/>
</dbReference>
<keyword evidence="4" id="KW-0472">Membrane</keyword>
<keyword evidence="3" id="KW-0333">Golgi apparatus</keyword>
<dbReference type="EMBL" id="MU001675">
    <property type="protein sequence ID" value="KAF2459665.1"/>
    <property type="molecule type" value="Genomic_DNA"/>
</dbReference>
<dbReference type="GO" id="GO:0000139">
    <property type="term" value="C:Golgi membrane"/>
    <property type="evidence" value="ECO:0007669"/>
    <property type="project" value="UniProtKB-SubCell"/>
</dbReference>
<evidence type="ECO:0000313" key="8">
    <source>
        <dbReference type="Proteomes" id="UP000799766"/>
    </source>
</evidence>
<organism evidence="7 8">
    <name type="scientific">Lineolata rhizophorae</name>
    <dbReference type="NCBI Taxonomy" id="578093"/>
    <lineage>
        <taxon>Eukaryota</taxon>
        <taxon>Fungi</taxon>
        <taxon>Dikarya</taxon>
        <taxon>Ascomycota</taxon>
        <taxon>Pezizomycotina</taxon>
        <taxon>Dothideomycetes</taxon>
        <taxon>Dothideomycetes incertae sedis</taxon>
        <taxon>Lineolatales</taxon>
        <taxon>Lineolataceae</taxon>
        <taxon>Lineolata</taxon>
    </lineage>
</organism>
<dbReference type="Proteomes" id="UP000799766">
    <property type="component" value="Unassembled WGS sequence"/>
</dbReference>
<dbReference type="InterPro" id="IPR048485">
    <property type="entry name" value="COG5_helical"/>
</dbReference>
<evidence type="ECO:0000256" key="1">
    <source>
        <dbReference type="ARBA" id="ARBA00004395"/>
    </source>
</evidence>
<evidence type="ECO:0000313" key="7">
    <source>
        <dbReference type="EMBL" id="KAF2459665.1"/>
    </source>
</evidence>
<dbReference type="PANTHER" id="PTHR13228:SF3">
    <property type="entry name" value="CONSERVED OLIGOMERIC GOLGI COMPLEX SUBUNIT 5"/>
    <property type="match status" value="1"/>
</dbReference>
<accession>A0A6A6P6Q3</accession>
<dbReference type="InterPro" id="IPR019465">
    <property type="entry name" value="Cog5"/>
</dbReference>